<evidence type="ECO:0000313" key="3">
    <source>
        <dbReference type="Proteomes" id="UP001054857"/>
    </source>
</evidence>
<comment type="caution">
    <text evidence="2">The sequence shown here is derived from an EMBL/GenBank/DDBJ whole genome shotgun (WGS) entry which is preliminary data.</text>
</comment>
<keyword evidence="3" id="KW-1185">Reference proteome</keyword>
<protein>
    <submittedName>
        <fullName evidence="2">Uncharacterized protein</fullName>
    </submittedName>
</protein>
<dbReference type="Proteomes" id="UP001054857">
    <property type="component" value="Unassembled WGS sequence"/>
</dbReference>
<feature type="compositionally biased region" description="Basic and acidic residues" evidence="1">
    <location>
        <begin position="91"/>
        <end position="101"/>
    </location>
</feature>
<evidence type="ECO:0000256" key="1">
    <source>
        <dbReference type="SAM" id="MobiDB-lite"/>
    </source>
</evidence>
<feature type="region of interest" description="Disordered" evidence="1">
    <location>
        <begin position="254"/>
        <end position="349"/>
    </location>
</feature>
<dbReference type="AlphaFoldDB" id="A0AAD3HKC0"/>
<reference evidence="2 3" key="1">
    <citation type="journal article" date="2021" name="Sci. Rep.">
        <title>Genome sequencing of the multicellular alga Astrephomene provides insights into convergent evolution of germ-soma differentiation.</title>
        <authorList>
            <person name="Yamashita S."/>
            <person name="Yamamoto K."/>
            <person name="Matsuzaki R."/>
            <person name="Suzuki S."/>
            <person name="Yamaguchi H."/>
            <person name="Hirooka S."/>
            <person name="Minakuchi Y."/>
            <person name="Miyagishima S."/>
            <person name="Kawachi M."/>
            <person name="Toyoda A."/>
            <person name="Nozaki H."/>
        </authorList>
    </citation>
    <scope>NUCLEOTIDE SEQUENCE [LARGE SCALE GENOMIC DNA]</scope>
    <source>
        <strain evidence="2 3">NIES-4017</strain>
    </source>
</reference>
<feature type="compositionally biased region" description="Low complexity" evidence="1">
    <location>
        <begin position="254"/>
        <end position="279"/>
    </location>
</feature>
<evidence type="ECO:0000313" key="2">
    <source>
        <dbReference type="EMBL" id="GFR43776.1"/>
    </source>
</evidence>
<accession>A0AAD3HKC0</accession>
<dbReference type="EMBL" id="BMAR01000006">
    <property type="protein sequence ID" value="GFR43776.1"/>
    <property type="molecule type" value="Genomic_DNA"/>
</dbReference>
<proteinExistence type="predicted"/>
<gene>
    <name evidence="2" type="ORF">Agub_g4890</name>
</gene>
<name>A0AAD3HKC0_9CHLO</name>
<feature type="region of interest" description="Disordered" evidence="1">
    <location>
        <begin position="78"/>
        <end position="164"/>
    </location>
</feature>
<organism evidence="2 3">
    <name type="scientific">Astrephomene gubernaculifera</name>
    <dbReference type="NCBI Taxonomy" id="47775"/>
    <lineage>
        <taxon>Eukaryota</taxon>
        <taxon>Viridiplantae</taxon>
        <taxon>Chlorophyta</taxon>
        <taxon>core chlorophytes</taxon>
        <taxon>Chlorophyceae</taxon>
        <taxon>CS clade</taxon>
        <taxon>Chlamydomonadales</taxon>
        <taxon>Astrephomenaceae</taxon>
        <taxon>Astrephomene</taxon>
    </lineage>
</organism>
<sequence length="360" mass="38320">MNILAQDTRPKNPTIAALHFHNERVKEKAGELAQTISHNDILGAAVDHHRRNMTLLHNSNTFRSRMTEARASLLEVDHFDDSSTDEEEEQQQQRRQPEGKEAGSQGIQLPGVPQQPPTPEQVISSPFDRPGAAAGAASIRRSKEEPDPMSVLKRMRSQTGPRSLSRKMLEGVKVPTYSGQLTDGDSDKEDDGIFLHKELTTLRGRSFLARSDQQQASAADDMLAQIRGANWNADNNTTVVPRVGSRLQLAASAPFPSKPAADAPPSTARTGGRSSTGTGIVSQPTWAPGPGLAIGNTKNSIAPATGKRAGALPGVSVDSSPLARDTAEGERSPGSAAREVAPAASSGGGLLARIKHMLKH</sequence>